<sequence length="49" mass="5413">MPHFLVILSESAIADLEYAESETPGKKFANTFQFFTPSFQVFKGSAGII</sequence>
<organism evidence="1">
    <name type="scientific">Manihot esculenta</name>
    <name type="common">Cassava</name>
    <name type="synonym">Jatropha manihot</name>
    <dbReference type="NCBI Taxonomy" id="3983"/>
    <lineage>
        <taxon>Eukaryota</taxon>
        <taxon>Viridiplantae</taxon>
        <taxon>Streptophyta</taxon>
        <taxon>Embryophyta</taxon>
        <taxon>Tracheophyta</taxon>
        <taxon>Spermatophyta</taxon>
        <taxon>Magnoliopsida</taxon>
        <taxon>eudicotyledons</taxon>
        <taxon>Gunneridae</taxon>
        <taxon>Pentapetalae</taxon>
        <taxon>rosids</taxon>
        <taxon>fabids</taxon>
        <taxon>Malpighiales</taxon>
        <taxon>Euphorbiaceae</taxon>
        <taxon>Crotonoideae</taxon>
        <taxon>Manihoteae</taxon>
        <taxon>Manihot</taxon>
    </lineage>
</organism>
<proteinExistence type="predicted"/>
<name>A0A2C9VEM4_MANES</name>
<dbReference type="AlphaFoldDB" id="A0A2C9VEM4"/>
<reference evidence="1" key="1">
    <citation type="submission" date="2016-02" db="EMBL/GenBank/DDBJ databases">
        <title>WGS assembly of Manihot esculenta.</title>
        <authorList>
            <person name="Bredeson J.V."/>
            <person name="Prochnik S.E."/>
            <person name="Lyons J.B."/>
            <person name="Schmutz J."/>
            <person name="Grimwood J."/>
            <person name="Vrebalov J."/>
            <person name="Bart R.S."/>
            <person name="Amuge T."/>
            <person name="Ferguson M.E."/>
            <person name="Green R."/>
            <person name="Putnam N."/>
            <person name="Stites J."/>
            <person name="Rounsley S."/>
            <person name="Rokhsar D.S."/>
        </authorList>
    </citation>
    <scope>NUCLEOTIDE SEQUENCE [LARGE SCALE GENOMIC DNA]</scope>
    <source>
        <tissue evidence="1">Leaf</tissue>
    </source>
</reference>
<gene>
    <name evidence="1" type="ORF">MANES_08G088000</name>
</gene>
<protein>
    <submittedName>
        <fullName evidence="1">Uncharacterized protein</fullName>
    </submittedName>
</protein>
<accession>A0A2C9VEM4</accession>
<evidence type="ECO:0000313" key="1">
    <source>
        <dbReference type="EMBL" id="OAY43668.1"/>
    </source>
</evidence>
<dbReference type="EMBL" id="CM004394">
    <property type="protein sequence ID" value="OAY43668.1"/>
    <property type="molecule type" value="Genomic_DNA"/>
</dbReference>